<accession>A0A6N4SM31</accession>
<evidence type="ECO:0000313" key="4">
    <source>
        <dbReference type="Proteomes" id="UP000001822"/>
    </source>
</evidence>
<keyword evidence="4" id="KW-1185">Reference proteome</keyword>
<dbReference type="KEGG" id="chu:CHU_0010"/>
<proteinExistence type="predicted"/>
<feature type="domain" description="DUF7660" evidence="2">
    <location>
        <begin position="19"/>
        <end position="98"/>
    </location>
</feature>
<organism evidence="3 4">
    <name type="scientific">Cytophaga hutchinsonii (strain ATCC 33406 / DSM 1761 / CIP 103989 / NBRC 15051 / NCIMB 9469 / D465)</name>
    <dbReference type="NCBI Taxonomy" id="269798"/>
    <lineage>
        <taxon>Bacteria</taxon>
        <taxon>Pseudomonadati</taxon>
        <taxon>Bacteroidota</taxon>
        <taxon>Cytophagia</taxon>
        <taxon>Cytophagales</taxon>
        <taxon>Cytophagaceae</taxon>
        <taxon>Cytophaga</taxon>
    </lineage>
</organism>
<dbReference type="Proteomes" id="UP000001822">
    <property type="component" value="Chromosome"/>
</dbReference>
<dbReference type="RefSeq" id="WP_011583420.1">
    <property type="nucleotide sequence ID" value="NC_008255.1"/>
</dbReference>
<reference evidence="3 4" key="1">
    <citation type="journal article" date="2007" name="Appl. Environ. Microbiol.">
        <title>Genome sequence of the cellulolytic gliding bacterium Cytophaga hutchinsonii.</title>
        <authorList>
            <person name="Xie G."/>
            <person name="Bruce D.C."/>
            <person name="Challacombe J.F."/>
            <person name="Chertkov O."/>
            <person name="Detter J.C."/>
            <person name="Gilna P."/>
            <person name="Han C.S."/>
            <person name="Lucas S."/>
            <person name="Misra M."/>
            <person name="Myers G.L."/>
            <person name="Richardson P."/>
            <person name="Tapia R."/>
            <person name="Thayer N."/>
            <person name="Thompson L.S."/>
            <person name="Brettin T.S."/>
            <person name="Henrissat B."/>
            <person name="Wilson D.B."/>
            <person name="McBride M.J."/>
        </authorList>
    </citation>
    <scope>NUCLEOTIDE SEQUENCE [LARGE SCALE GENOMIC DNA]</scope>
    <source>
        <strain evidence="4">ATCC 33406 / DSM 1761 / CIP 103989 / NBRC 15051 / NCIMB 9469 / D465</strain>
    </source>
</reference>
<dbReference type="AlphaFoldDB" id="A0A6N4SM31"/>
<sequence>MNESYIDMNLDKLLEAVHSKETFSQFVKALKEDKMDEDAKEKNKPSSPYASGANGWENGEISAFLNAVERYGKDSNSISEEPSWKNFALLLYAGKFYE</sequence>
<evidence type="ECO:0000313" key="3">
    <source>
        <dbReference type="EMBL" id="ABG57304.1"/>
    </source>
</evidence>
<dbReference type="Gene3D" id="1.20.58.1880">
    <property type="match status" value="1"/>
</dbReference>
<evidence type="ECO:0000256" key="1">
    <source>
        <dbReference type="SAM" id="MobiDB-lite"/>
    </source>
</evidence>
<dbReference type="Pfam" id="PF24693">
    <property type="entry name" value="DUF7660"/>
    <property type="match status" value="1"/>
</dbReference>
<gene>
    <name evidence="3" type="ordered locus">CHU_0010</name>
</gene>
<feature type="region of interest" description="Disordered" evidence="1">
    <location>
        <begin position="33"/>
        <end position="56"/>
    </location>
</feature>
<feature type="compositionally biased region" description="Basic and acidic residues" evidence="1">
    <location>
        <begin position="33"/>
        <end position="44"/>
    </location>
</feature>
<name>A0A6N4SM31_CYTH3</name>
<dbReference type="InterPro" id="IPR056077">
    <property type="entry name" value="DUF7660"/>
</dbReference>
<evidence type="ECO:0000259" key="2">
    <source>
        <dbReference type="Pfam" id="PF24693"/>
    </source>
</evidence>
<dbReference type="EMBL" id="CP000383">
    <property type="protein sequence ID" value="ABG57304.1"/>
    <property type="molecule type" value="Genomic_DNA"/>
</dbReference>
<protein>
    <recommendedName>
        <fullName evidence="2">DUF7660 domain-containing protein</fullName>
    </recommendedName>
</protein>
<dbReference type="OrthoDB" id="1373771at2"/>